<comment type="caution">
    <text evidence="1">The sequence shown here is derived from an EMBL/GenBank/DDBJ whole genome shotgun (WGS) entry which is preliminary data.</text>
</comment>
<sequence>MQKINIDTNSLMEKVREIQKDGMGLVELCIIADQIDGKYNNPAFLHFEGVSEKGEYKDYESIDEFPIARHMNVSMPA</sequence>
<proteinExistence type="predicted"/>
<organism evidence="1 2">
    <name type="scientific">Caproiciproducens galactitolivorans</name>
    <dbReference type="NCBI Taxonomy" id="642589"/>
    <lineage>
        <taxon>Bacteria</taxon>
        <taxon>Bacillati</taxon>
        <taxon>Bacillota</taxon>
        <taxon>Clostridia</taxon>
        <taxon>Eubacteriales</taxon>
        <taxon>Acutalibacteraceae</taxon>
        <taxon>Caproiciproducens</taxon>
    </lineage>
</organism>
<gene>
    <name evidence="1" type="ORF">OUY18_07035</name>
</gene>
<dbReference type="RefSeq" id="WP_268058059.1">
    <property type="nucleotide sequence ID" value="NZ_JAPOHA010000006.1"/>
</dbReference>
<keyword evidence="2" id="KW-1185">Reference proteome</keyword>
<evidence type="ECO:0000313" key="1">
    <source>
        <dbReference type="EMBL" id="MCY1714005.1"/>
    </source>
</evidence>
<protein>
    <submittedName>
        <fullName evidence="1">Uncharacterized protein</fullName>
    </submittedName>
</protein>
<dbReference type="Proteomes" id="UP001082703">
    <property type="component" value="Unassembled WGS sequence"/>
</dbReference>
<evidence type="ECO:0000313" key="2">
    <source>
        <dbReference type="Proteomes" id="UP001082703"/>
    </source>
</evidence>
<dbReference type="EMBL" id="JAPOHA010000006">
    <property type="protein sequence ID" value="MCY1714005.1"/>
    <property type="molecule type" value="Genomic_DNA"/>
</dbReference>
<reference evidence="1 2" key="1">
    <citation type="submission" date="2022-11" db="EMBL/GenBank/DDBJ databases">
        <authorList>
            <person name="Caiyu Z."/>
        </authorList>
    </citation>
    <scope>NUCLEOTIDE SEQUENCE [LARGE SCALE GENOMIC DNA]</scope>
    <source>
        <strain evidence="1 2">YR-4</strain>
    </source>
</reference>
<accession>A0ABT4BSY9</accession>
<name>A0ABT4BSY9_9FIRM</name>